<feature type="domain" description="Tex-like central region" evidence="1">
    <location>
        <begin position="2"/>
        <end position="91"/>
    </location>
</feature>
<keyword evidence="3" id="KW-1185">Reference proteome</keyword>
<dbReference type="Proteomes" id="UP001057375">
    <property type="component" value="Unassembled WGS sequence"/>
</dbReference>
<evidence type="ECO:0000313" key="2">
    <source>
        <dbReference type="EMBL" id="GKT29911.1"/>
    </source>
</evidence>
<dbReference type="InterPro" id="IPR055179">
    <property type="entry name" value="Tex-like_central_region"/>
</dbReference>
<reference evidence="2" key="1">
    <citation type="submission" date="2022-03" db="EMBL/GenBank/DDBJ databases">
        <title>Draft genome sequence of Aduncisulcus paluster, a free-living microaerophilic Fornicata.</title>
        <authorList>
            <person name="Yuyama I."/>
            <person name="Kume K."/>
            <person name="Tamura T."/>
            <person name="Inagaki Y."/>
            <person name="Hashimoto T."/>
        </authorList>
    </citation>
    <scope>NUCLEOTIDE SEQUENCE</scope>
    <source>
        <strain evidence="2">NY0171</strain>
    </source>
</reference>
<gene>
    <name evidence="2" type="ORF">ADUPG1_001293</name>
</gene>
<evidence type="ECO:0000313" key="3">
    <source>
        <dbReference type="Proteomes" id="UP001057375"/>
    </source>
</evidence>
<comment type="caution">
    <text evidence="2">The sequence shown here is derived from an EMBL/GenBank/DDBJ whole genome shotgun (WGS) entry which is preliminary data.</text>
</comment>
<organism evidence="2 3">
    <name type="scientific">Aduncisulcus paluster</name>
    <dbReference type="NCBI Taxonomy" id="2918883"/>
    <lineage>
        <taxon>Eukaryota</taxon>
        <taxon>Metamonada</taxon>
        <taxon>Carpediemonas-like organisms</taxon>
        <taxon>Aduncisulcus</taxon>
    </lineage>
</organism>
<sequence>SVDDALAGARDIIAEKIAENTISREAVRSLFERKALIESKPTKAAQADENKDKASKFRDWFDWREPAKKLRATVSIRPEEAEGLDILLRKLVRSNSAASKQVELAATDSYKRLLAPQMETELRGMLLEKAETEAINIFAANLREILLSPPLGGKRVLALDPGFRTG</sequence>
<dbReference type="Pfam" id="PF22706">
    <property type="entry name" value="Tex_central_region"/>
    <property type="match status" value="1"/>
</dbReference>
<feature type="non-terminal residue" evidence="2">
    <location>
        <position position="166"/>
    </location>
</feature>
<name>A0ABQ5KDB2_9EUKA</name>
<feature type="non-terminal residue" evidence="2">
    <location>
        <position position="1"/>
    </location>
</feature>
<protein>
    <submittedName>
        <fullName evidence="2">RNA-binding transcriptional accessory protein</fullName>
    </submittedName>
</protein>
<accession>A0ABQ5KDB2</accession>
<dbReference type="InterPro" id="IPR023323">
    <property type="entry name" value="Tex-like_dom_sf"/>
</dbReference>
<dbReference type="SUPFAM" id="SSF158832">
    <property type="entry name" value="Tex N-terminal region-like"/>
    <property type="match status" value="1"/>
</dbReference>
<proteinExistence type="predicted"/>
<evidence type="ECO:0000259" key="1">
    <source>
        <dbReference type="Pfam" id="PF22706"/>
    </source>
</evidence>
<dbReference type="EMBL" id="BQXS01000987">
    <property type="protein sequence ID" value="GKT29911.1"/>
    <property type="molecule type" value="Genomic_DNA"/>
</dbReference>
<dbReference type="Gene3D" id="1.10.3500.10">
    <property type="entry name" value="Tex N-terminal region-like"/>
    <property type="match status" value="2"/>
</dbReference>